<dbReference type="AlphaFoldDB" id="A0A915XKM9"/>
<dbReference type="EMBL" id="AP024233">
    <property type="protein sequence ID" value="BCO08486.1"/>
    <property type="molecule type" value="Genomic_DNA"/>
</dbReference>
<proteinExistence type="predicted"/>
<name>A0A915XKM9_9BACT</name>
<evidence type="ECO:0000313" key="2">
    <source>
        <dbReference type="Proteomes" id="UP001063350"/>
    </source>
</evidence>
<gene>
    <name evidence="1" type="ORF">GF1_08620</name>
</gene>
<keyword evidence="2" id="KW-1185">Reference proteome</keyword>
<evidence type="ECO:0008006" key="3">
    <source>
        <dbReference type="Google" id="ProtNLM"/>
    </source>
</evidence>
<dbReference type="KEGG" id="ddu:GF1_08620"/>
<reference evidence="1" key="1">
    <citation type="submission" date="2020-12" db="EMBL/GenBank/DDBJ databases">
        <title>Desulfobium dissulfuricans gen. nov., sp. nov., a novel mesophilic, sulfate-reducing bacterium isolated from a deep-sea hydrothermal vent.</title>
        <authorList>
            <person name="Hashimoto Y."/>
            <person name="Tame A."/>
            <person name="Sawayama S."/>
            <person name="Miyazaki J."/>
            <person name="Takai K."/>
            <person name="Nakagawa S."/>
        </authorList>
    </citation>
    <scope>NUCLEOTIDE SEQUENCE</scope>
    <source>
        <strain evidence="1">GF1</strain>
    </source>
</reference>
<evidence type="ECO:0000313" key="1">
    <source>
        <dbReference type="EMBL" id="BCO08486.1"/>
    </source>
</evidence>
<dbReference type="Proteomes" id="UP001063350">
    <property type="component" value="Chromosome"/>
</dbReference>
<organism evidence="1 2">
    <name type="scientific">Desulfolithobacter dissulfuricans</name>
    <dbReference type="NCBI Taxonomy" id="2795293"/>
    <lineage>
        <taxon>Bacteria</taxon>
        <taxon>Pseudomonadati</taxon>
        <taxon>Thermodesulfobacteriota</taxon>
        <taxon>Desulfobulbia</taxon>
        <taxon>Desulfobulbales</taxon>
        <taxon>Desulfobulbaceae</taxon>
        <taxon>Desulfolithobacter</taxon>
    </lineage>
</organism>
<protein>
    <recommendedName>
        <fullName evidence="3">Flagellar hook-length control protein-like C-terminal domain-containing protein</fullName>
    </recommendedName>
</protein>
<dbReference type="RefSeq" id="WP_267928393.1">
    <property type="nucleotide sequence ID" value="NZ_AP024233.1"/>
</dbReference>
<accession>A0A915XKM9</accession>
<sequence>MKPTTPLPPVLRVQRLTGFQGNRQDQRTPFTQGQMLQATVSGKTGDGQFILDIGSRQVTAEARAPLTIGSRLDLQVVSTTPQVELQIIHDPLSRRIGQNLHLFDRQARTLAPLADLARQFSENPALSKATREALGQISQLLDRLTPKPLLILSQAETAHLEEKLSQLLFQSSADRGQPTLQSTQAVRQILQNFLGQFASRETPGSRSTLVPEQLAGTLHTMLDQELLPGHGLEKKQLTELLAGLVHQLSRDRPPVELEAPALREFLNRLGLNFEQLLARGQGKEAAGTLKGALHELQQLQEGGKLPGQTSQLLKTLDLFGLLQAKLSSEGLFFIPLPLPFLEQGYLLLEKDRNHRNKQEKNTDAPRIFSLYLKLQGLGNLNIEIRQQEDELTLCFRTEGPEQAAFFSGFRDELHRCIAPARLHSVQFLTGADEPLRNILERLAPRGSGILDTRI</sequence>